<protein>
    <recommendedName>
        <fullName evidence="3">DUF3558 domain-containing protein</fullName>
    </recommendedName>
</protein>
<organism evidence="1 2">
    <name type="scientific">Actinokineospora bangkokensis</name>
    <dbReference type="NCBI Taxonomy" id="1193682"/>
    <lineage>
        <taxon>Bacteria</taxon>
        <taxon>Bacillati</taxon>
        <taxon>Actinomycetota</taxon>
        <taxon>Actinomycetes</taxon>
        <taxon>Pseudonocardiales</taxon>
        <taxon>Pseudonocardiaceae</taxon>
        <taxon>Actinokineospora</taxon>
    </lineage>
</organism>
<dbReference type="Proteomes" id="UP000186040">
    <property type="component" value="Unassembled WGS sequence"/>
</dbReference>
<evidence type="ECO:0000313" key="1">
    <source>
        <dbReference type="EMBL" id="OLR90847.1"/>
    </source>
</evidence>
<dbReference type="Pfam" id="PF12079">
    <property type="entry name" value="DUF3558"/>
    <property type="match status" value="1"/>
</dbReference>
<evidence type="ECO:0000313" key="2">
    <source>
        <dbReference type="Proteomes" id="UP000186040"/>
    </source>
</evidence>
<name>A0A1Q9LFM9_9PSEU</name>
<keyword evidence="2" id="KW-1185">Reference proteome</keyword>
<gene>
    <name evidence="1" type="ORF">BJP25_30245</name>
</gene>
<dbReference type="EMBL" id="MKQR01000026">
    <property type="protein sequence ID" value="OLR90847.1"/>
    <property type="molecule type" value="Genomic_DNA"/>
</dbReference>
<evidence type="ECO:0008006" key="3">
    <source>
        <dbReference type="Google" id="ProtNLM"/>
    </source>
</evidence>
<comment type="caution">
    <text evidence="1">The sequence shown here is derived from an EMBL/GenBank/DDBJ whole genome shotgun (WGS) entry which is preliminary data.</text>
</comment>
<reference evidence="1 2" key="1">
    <citation type="submission" date="2016-10" db="EMBL/GenBank/DDBJ databases">
        <title>The Draft Genome Sequence of Actinokineospora bangkokensis 44EHWT reveals the biosynthetic pathway of antifungal compounds Thailandins with unusual extender unit butylmalonyl-CoA.</title>
        <authorList>
            <person name="Greule A."/>
            <person name="Intra B."/>
            <person name="Flemming S."/>
            <person name="Rommel M.G."/>
            <person name="Panbangred W."/>
            <person name="Bechthold A."/>
        </authorList>
    </citation>
    <scope>NUCLEOTIDE SEQUENCE [LARGE SCALE GENOMIC DNA]</scope>
    <source>
        <strain evidence="1 2">44EHW</strain>
    </source>
</reference>
<sequence>MLSPFLGALLLGSVACSSGTDGRAFPSEDTATATTRTPAFELDETTVPSSRGSLASIDPCELVPESGKGELGLTGFGEAEKAPSSWGCSWQVKGSTIASSYTIAVIVYPKVGLDDVVGQDKQETTVGSHKAVRSLRSGGGGCSYAMEVAEKSRVEVLAVGGDGGQLCGPALQLAMAIEPQVP</sequence>
<proteinExistence type="predicted"/>
<accession>A0A1Q9LFM9</accession>
<dbReference type="InterPro" id="IPR024520">
    <property type="entry name" value="DUF3558"/>
</dbReference>
<dbReference type="AlphaFoldDB" id="A0A1Q9LFM9"/>